<evidence type="ECO:0000313" key="1">
    <source>
        <dbReference type="EMBL" id="KUK77399.1"/>
    </source>
</evidence>
<dbReference type="PANTHER" id="PTHR38471">
    <property type="entry name" value="FOUR HELIX BUNDLE PROTEIN"/>
    <property type="match status" value="1"/>
</dbReference>
<name>A0A101HIP1_9BACT</name>
<dbReference type="SUPFAM" id="SSF158446">
    <property type="entry name" value="IVS-encoded protein-like"/>
    <property type="match status" value="1"/>
</dbReference>
<protein>
    <submittedName>
        <fullName evidence="1">S23 ribosomal protein</fullName>
    </submittedName>
</protein>
<dbReference type="Pfam" id="PF05635">
    <property type="entry name" value="23S_rRNA_IVP"/>
    <property type="match status" value="1"/>
</dbReference>
<gene>
    <name evidence="1" type="ORF">XD92_0814</name>
</gene>
<reference evidence="2" key="1">
    <citation type="journal article" date="2015" name="MBio">
        <title>Genome-Resolved Metagenomic Analysis Reveals Roles for Candidate Phyla and Other Microbial Community Members in Biogeochemical Transformations in Oil Reservoirs.</title>
        <authorList>
            <person name="Hu P."/>
            <person name="Tom L."/>
            <person name="Singh A."/>
            <person name="Thomas B.C."/>
            <person name="Baker B.J."/>
            <person name="Piceno Y.M."/>
            <person name="Andersen G.L."/>
            <person name="Banfield J.F."/>
        </authorList>
    </citation>
    <scope>NUCLEOTIDE SEQUENCE [LARGE SCALE GENOMIC DNA]</scope>
</reference>
<dbReference type="Gene3D" id="1.20.1440.60">
    <property type="entry name" value="23S rRNA-intervening sequence"/>
    <property type="match status" value="1"/>
</dbReference>
<evidence type="ECO:0000313" key="2">
    <source>
        <dbReference type="Proteomes" id="UP000053860"/>
    </source>
</evidence>
<dbReference type="Proteomes" id="UP000053860">
    <property type="component" value="Unassembled WGS sequence"/>
</dbReference>
<dbReference type="PANTHER" id="PTHR38471:SF2">
    <property type="entry name" value="FOUR HELIX BUNDLE PROTEIN"/>
    <property type="match status" value="1"/>
</dbReference>
<dbReference type="InterPro" id="IPR012657">
    <property type="entry name" value="23S_rRNA-intervening_sequence"/>
</dbReference>
<organism evidence="1 2">
    <name type="scientific">Proteiniphilum acetatigenes</name>
    <dbReference type="NCBI Taxonomy" id="294710"/>
    <lineage>
        <taxon>Bacteria</taxon>
        <taxon>Pseudomonadati</taxon>
        <taxon>Bacteroidota</taxon>
        <taxon>Bacteroidia</taxon>
        <taxon>Bacteroidales</taxon>
        <taxon>Dysgonomonadaceae</taxon>
        <taxon>Proteiniphilum</taxon>
    </lineage>
</organism>
<proteinExistence type="predicted"/>
<keyword evidence="1" id="KW-0687">Ribonucleoprotein</keyword>
<sequence>MENGEWRMKNDIEGLNRLELYSVAQDLAKFTYKTIVNQLPSEEKWGLTSQIRRAVSSIPANIAEGYGRYYYQETIRFCYLARGSLMELMSHIELCESAGYITQDQRLTIDKKAKSTLRLIHGYINYLKQCKRGQNEPGAQVHDEISDYVTGMDMISDEKVDLPYQSPTTTHHSLEE</sequence>
<dbReference type="PATRIC" id="fig|294710.3.peg.1134"/>
<comment type="caution">
    <text evidence="1">The sequence shown here is derived from an EMBL/GenBank/DDBJ whole genome shotgun (WGS) entry which is preliminary data.</text>
</comment>
<dbReference type="GO" id="GO:0005840">
    <property type="term" value="C:ribosome"/>
    <property type="evidence" value="ECO:0007669"/>
    <property type="project" value="UniProtKB-KW"/>
</dbReference>
<dbReference type="InterPro" id="IPR036583">
    <property type="entry name" value="23S_rRNA_IVS_sf"/>
</dbReference>
<dbReference type="CDD" id="cd16377">
    <property type="entry name" value="23S_rRNA_IVP_like"/>
    <property type="match status" value="1"/>
</dbReference>
<keyword evidence="1" id="KW-0689">Ribosomal protein</keyword>
<accession>A0A101HIP1</accession>
<dbReference type="NCBIfam" id="TIGR02436">
    <property type="entry name" value="four helix bundle protein"/>
    <property type="match status" value="1"/>
</dbReference>
<dbReference type="EMBL" id="LGGN01000137">
    <property type="protein sequence ID" value="KUK77399.1"/>
    <property type="molecule type" value="Genomic_DNA"/>
</dbReference>
<dbReference type="AlphaFoldDB" id="A0A101HIP1"/>